<evidence type="ECO:0000313" key="3">
    <source>
        <dbReference type="EMBL" id="UJG40542.1"/>
    </source>
</evidence>
<dbReference type="CDD" id="cd00657">
    <property type="entry name" value="Ferritin_like"/>
    <property type="match status" value="1"/>
</dbReference>
<dbReference type="InterPro" id="IPR012347">
    <property type="entry name" value="Ferritin-like"/>
</dbReference>
<dbReference type="GO" id="GO:0046872">
    <property type="term" value="F:metal ion binding"/>
    <property type="evidence" value="ECO:0007669"/>
    <property type="project" value="InterPro"/>
</dbReference>
<sequence>MVTMNQEEKLDFYKKQVKLEEKIIEKAKESVEKIKNSLIKELVLAIAIDSQKHKSMLNALIALIGETTPFIGEKQSDIISDAIQQHIELESSAIKTYKELLEKLESEKERFVIRAIYQDEIRHHALLKRLMRVIVEKETLYTSEMWDFLWEDATPEY</sequence>
<accession>A0A9Y1FKF0</accession>
<feature type="coiled-coil region" evidence="1">
    <location>
        <begin position="10"/>
        <end position="37"/>
    </location>
</feature>
<dbReference type="Pfam" id="PF02915">
    <property type="entry name" value="Rubrerythrin"/>
    <property type="match status" value="1"/>
</dbReference>
<evidence type="ECO:0000259" key="2">
    <source>
        <dbReference type="Pfam" id="PF02915"/>
    </source>
</evidence>
<dbReference type="Gene3D" id="1.20.1260.10">
    <property type="match status" value="1"/>
</dbReference>
<feature type="coiled-coil region" evidence="1">
    <location>
        <begin position="87"/>
        <end position="114"/>
    </location>
</feature>
<dbReference type="Proteomes" id="UP001201020">
    <property type="component" value="Chromosome"/>
</dbReference>
<feature type="domain" description="Rubrerythrin diiron-binding" evidence="2">
    <location>
        <begin position="30"/>
        <end position="131"/>
    </location>
</feature>
<dbReference type="AlphaFoldDB" id="A0A9Y1FKF0"/>
<evidence type="ECO:0000256" key="1">
    <source>
        <dbReference type="SAM" id="Coils"/>
    </source>
</evidence>
<keyword evidence="1" id="KW-0175">Coiled coil</keyword>
<gene>
    <name evidence="3" type="ORF">K9W45_11995</name>
</gene>
<name>A0A9Y1FKF0_9ARCH</name>
<dbReference type="InterPro" id="IPR009078">
    <property type="entry name" value="Ferritin-like_SF"/>
</dbReference>
<dbReference type="EMBL" id="CP084166">
    <property type="protein sequence ID" value="UJG40542.1"/>
    <property type="molecule type" value="Genomic_DNA"/>
</dbReference>
<dbReference type="SUPFAM" id="SSF47240">
    <property type="entry name" value="Ferritin-like"/>
    <property type="match status" value="1"/>
</dbReference>
<reference evidence="3" key="1">
    <citation type="journal article" date="2022" name="Nat. Microbiol.">
        <title>Unique mobile elements and scalable gene flow at the prokaryote-eukaryote boundary revealed by circularized Asgard archaea genomes.</title>
        <authorList>
            <person name="Wu F."/>
            <person name="Speth D.R."/>
            <person name="Philosof A."/>
            <person name="Cremiere A."/>
            <person name="Narayanan A."/>
            <person name="Barco R.A."/>
            <person name="Connon S.A."/>
            <person name="Amend J.P."/>
            <person name="Antoshechkin I.A."/>
            <person name="Orphan V.J."/>
        </authorList>
    </citation>
    <scope>NUCLEOTIDE SEQUENCE</scope>
    <source>
        <strain evidence="3">PM71</strain>
    </source>
</reference>
<organism evidence="3">
    <name type="scientific">Candidatus Heimdallarchaeum aukensis</name>
    <dbReference type="NCBI Taxonomy" id="2876573"/>
    <lineage>
        <taxon>Archaea</taxon>
        <taxon>Promethearchaeati</taxon>
        <taxon>Candidatus Heimdallarchaeota</taxon>
        <taxon>Candidatus Heimdallarchaeia (ex Rinke et al. 2021) (nom. nud.)</taxon>
        <taxon>Candidatus Heimdallarchaeales</taxon>
        <taxon>Candidatus Heimdallarchaeaceae</taxon>
        <taxon>Candidatus Heimdallarchaeum</taxon>
    </lineage>
</organism>
<dbReference type="InterPro" id="IPR003251">
    <property type="entry name" value="Rr_diiron-bd_dom"/>
</dbReference>
<dbReference type="GO" id="GO:0016491">
    <property type="term" value="F:oxidoreductase activity"/>
    <property type="evidence" value="ECO:0007669"/>
    <property type="project" value="InterPro"/>
</dbReference>
<protein>
    <submittedName>
        <fullName evidence="3">Ferritin-like domain-containing protein</fullName>
    </submittedName>
</protein>
<proteinExistence type="predicted"/>